<sequence length="85" mass="9496">MVQQLKLCISEKGKVIDTIIKETDTAPSVLYKSVDDFRLLANAAITQLIEKSESGAQDEYNEEDTSSENDEEVVCSNAKRRKKSV</sequence>
<organism evidence="2 3">
    <name type="scientific">Iphiclides podalirius</name>
    <name type="common">scarce swallowtail</name>
    <dbReference type="NCBI Taxonomy" id="110791"/>
    <lineage>
        <taxon>Eukaryota</taxon>
        <taxon>Metazoa</taxon>
        <taxon>Ecdysozoa</taxon>
        <taxon>Arthropoda</taxon>
        <taxon>Hexapoda</taxon>
        <taxon>Insecta</taxon>
        <taxon>Pterygota</taxon>
        <taxon>Neoptera</taxon>
        <taxon>Endopterygota</taxon>
        <taxon>Lepidoptera</taxon>
        <taxon>Glossata</taxon>
        <taxon>Ditrysia</taxon>
        <taxon>Papilionoidea</taxon>
        <taxon>Papilionidae</taxon>
        <taxon>Papilioninae</taxon>
        <taxon>Iphiclides</taxon>
    </lineage>
</organism>
<protein>
    <submittedName>
        <fullName evidence="2">Uncharacterized protein</fullName>
    </submittedName>
</protein>
<reference evidence="2" key="1">
    <citation type="submission" date="2022-03" db="EMBL/GenBank/DDBJ databases">
        <authorList>
            <person name="Martin H S."/>
        </authorList>
    </citation>
    <scope>NUCLEOTIDE SEQUENCE</scope>
</reference>
<dbReference type="EMBL" id="OW152819">
    <property type="protein sequence ID" value="CAH2073970.1"/>
    <property type="molecule type" value="Genomic_DNA"/>
</dbReference>
<evidence type="ECO:0000313" key="2">
    <source>
        <dbReference type="EMBL" id="CAH2073970.1"/>
    </source>
</evidence>
<name>A0ABN8J4J1_9NEOP</name>
<dbReference type="Proteomes" id="UP000837857">
    <property type="component" value="Chromosome 7"/>
</dbReference>
<evidence type="ECO:0000313" key="3">
    <source>
        <dbReference type="Proteomes" id="UP000837857"/>
    </source>
</evidence>
<proteinExistence type="predicted"/>
<accession>A0ABN8J4J1</accession>
<evidence type="ECO:0000256" key="1">
    <source>
        <dbReference type="SAM" id="MobiDB-lite"/>
    </source>
</evidence>
<feature type="non-terminal residue" evidence="2">
    <location>
        <position position="1"/>
    </location>
</feature>
<keyword evidence="3" id="KW-1185">Reference proteome</keyword>
<feature type="compositionally biased region" description="Acidic residues" evidence="1">
    <location>
        <begin position="59"/>
        <end position="73"/>
    </location>
</feature>
<gene>
    <name evidence="2" type="ORF">IPOD504_LOCUS15874</name>
</gene>
<feature type="region of interest" description="Disordered" evidence="1">
    <location>
        <begin position="52"/>
        <end position="85"/>
    </location>
</feature>